<protein>
    <submittedName>
        <fullName evidence="2">Cytochrome C</fullName>
    </submittedName>
</protein>
<evidence type="ECO:0000313" key="2">
    <source>
        <dbReference type="EMBL" id="KII76298.1"/>
    </source>
</evidence>
<accession>A0A0C2K2U9</accession>
<dbReference type="EMBL" id="JTKH01000024">
    <property type="protein sequence ID" value="KII76298.1"/>
    <property type="molecule type" value="Genomic_DNA"/>
</dbReference>
<keyword evidence="3" id="KW-1185">Reference proteome</keyword>
<dbReference type="Proteomes" id="UP000031672">
    <property type="component" value="Unassembled WGS sequence"/>
</dbReference>
<dbReference type="InterPro" id="IPR002321">
    <property type="entry name" value="Cyt_c_II"/>
</dbReference>
<keyword evidence="1" id="KW-0732">Signal</keyword>
<dbReference type="Gene3D" id="1.20.120.10">
    <property type="entry name" value="Cytochrome c/b562"/>
    <property type="match status" value="1"/>
</dbReference>
<dbReference type="Pfam" id="PF01322">
    <property type="entry name" value="Cytochrom_C_2"/>
    <property type="match status" value="1"/>
</dbReference>
<dbReference type="GO" id="GO:0009055">
    <property type="term" value="F:electron transfer activity"/>
    <property type="evidence" value="ECO:0007669"/>
    <property type="project" value="InterPro"/>
</dbReference>
<dbReference type="GO" id="GO:0022900">
    <property type="term" value="P:electron transport chain"/>
    <property type="evidence" value="ECO:0007669"/>
    <property type="project" value="InterPro"/>
</dbReference>
<dbReference type="SUPFAM" id="SSF47175">
    <property type="entry name" value="Cytochromes"/>
    <property type="match status" value="1"/>
</dbReference>
<proteinExistence type="predicted"/>
<accession>A0A0C2NPR8</accession>
<reference evidence="2 3" key="1">
    <citation type="submission" date="2014-11" db="EMBL/GenBank/DDBJ databases">
        <title>Draft Genome Sequence of Vibrio piscirenalis strains CECT 8603T and CECT 8604, two marine Gammaproteobacterium isolated from cultured gilthead sea bream (Sparus aurata).</title>
        <authorList>
            <person name="Arahal D.R."/>
            <person name="Rodrigo-Torres L."/>
            <person name="Lucena T."/>
            <person name="Pujalte M.J."/>
        </authorList>
    </citation>
    <scope>NUCLEOTIDE SEQUENCE [LARGE SCALE GENOMIC DNA]</scope>
    <source>
        <strain evidence="2 3">DCR 1-4-2</strain>
    </source>
</reference>
<evidence type="ECO:0000313" key="3">
    <source>
        <dbReference type="Proteomes" id="UP000031672"/>
    </source>
</evidence>
<dbReference type="OrthoDB" id="5815156at2"/>
<dbReference type="InterPro" id="IPR010980">
    <property type="entry name" value="Cyt_c/b562"/>
</dbReference>
<name>A0A0C2NPR8_9VIBR</name>
<dbReference type="RefSeq" id="WP_040992236.1">
    <property type="nucleotide sequence ID" value="NZ_JTKH01000024.1"/>
</dbReference>
<dbReference type="STRING" id="1461322.OJ16_15950"/>
<dbReference type="AlphaFoldDB" id="A0A0C2NPR8"/>
<dbReference type="GO" id="GO:0005506">
    <property type="term" value="F:iron ion binding"/>
    <property type="evidence" value="ECO:0007669"/>
    <property type="project" value="InterPro"/>
</dbReference>
<gene>
    <name evidence="2" type="ORF">OJ16_15950</name>
</gene>
<feature type="signal peptide" evidence="1">
    <location>
        <begin position="1"/>
        <end position="18"/>
    </location>
</feature>
<dbReference type="GO" id="GO:0020037">
    <property type="term" value="F:heme binding"/>
    <property type="evidence" value="ECO:0007669"/>
    <property type="project" value="InterPro"/>
</dbReference>
<comment type="caution">
    <text evidence="2">The sequence shown here is derived from an EMBL/GenBank/DDBJ whole genome shotgun (WGS) entry which is preliminary data.</text>
</comment>
<evidence type="ECO:0000256" key="1">
    <source>
        <dbReference type="SAM" id="SignalP"/>
    </source>
</evidence>
<dbReference type="PROSITE" id="PS51009">
    <property type="entry name" value="CYTCII"/>
    <property type="match status" value="1"/>
</dbReference>
<feature type="chain" id="PRO_5009758831" evidence="1">
    <location>
        <begin position="19"/>
        <end position="143"/>
    </location>
</feature>
<organism evidence="2 3">
    <name type="scientific">Vibrio renipiscarius</name>
    <dbReference type="NCBI Taxonomy" id="1461322"/>
    <lineage>
        <taxon>Bacteria</taxon>
        <taxon>Pseudomonadati</taxon>
        <taxon>Pseudomonadota</taxon>
        <taxon>Gammaproteobacteria</taxon>
        <taxon>Vibrionales</taxon>
        <taxon>Vibrionaceae</taxon>
        <taxon>Vibrio</taxon>
    </lineage>
</organism>
<sequence length="143" mass="16103">MNLALALLTLMTPCLALANSSADIIKDRQQHFVHIEQQLDKASESLDGSDTDWAQLEITASQLKASGEYLQHSFPQGSQDGSKANEKVWQQPAEFGQLMNEMDQGFEELYRAVKQQNAELAEQGIDAAQQTCRSCHRSYRSRW</sequence>